<dbReference type="Gene3D" id="1.10.4100.10">
    <property type="entry name" value="2-methylcitrate dehydratase PrpD"/>
    <property type="match status" value="1"/>
</dbReference>
<dbReference type="EC" id="4.2.1.3" evidence="5"/>
<organism evidence="13 14">
    <name type="scientific">Crenobacter cavernae</name>
    <dbReference type="NCBI Taxonomy" id="2290923"/>
    <lineage>
        <taxon>Bacteria</taxon>
        <taxon>Pseudomonadati</taxon>
        <taxon>Pseudomonadota</taxon>
        <taxon>Betaproteobacteria</taxon>
        <taxon>Neisseriales</taxon>
        <taxon>Neisseriaceae</taxon>
        <taxon>Crenobacter</taxon>
    </lineage>
</organism>
<gene>
    <name evidence="13" type="ORF">DWG20_10875</name>
</gene>
<evidence type="ECO:0000256" key="6">
    <source>
        <dbReference type="ARBA" id="ARBA00013124"/>
    </source>
</evidence>
<dbReference type="GO" id="GO:0019679">
    <property type="term" value="P:propionate metabolic process, methylcitrate cycle"/>
    <property type="evidence" value="ECO:0007669"/>
    <property type="project" value="InterPro"/>
</dbReference>
<name>A0A345Y7K2_9NEIS</name>
<comment type="pathway">
    <text evidence="3">Organic acid metabolism; propanoate degradation.</text>
</comment>
<evidence type="ECO:0000259" key="12">
    <source>
        <dbReference type="Pfam" id="PF19305"/>
    </source>
</evidence>
<dbReference type="InterPro" id="IPR045337">
    <property type="entry name" value="MmgE_PrpD_C"/>
</dbReference>
<dbReference type="FunFam" id="3.30.1330.120:FF:000001">
    <property type="entry name" value="2-methylcitrate dehydratase"/>
    <property type="match status" value="1"/>
</dbReference>
<evidence type="ECO:0000256" key="5">
    <source>
        <dbReference type="ARBA" id="ARBA00012926"/>
    </source>
</evidence>
<reference evidence="13 14" key="1">
    <citation type="submission" date="2018-07" db="EMBL/GenBank/DDBJ databases">
        <title>Crenobacter cavernae sp. nov., isolated from a karst cave.</title>
        <authorList>
            <person name="Zhu H."/>
        </authorList>
    </citation>
    <scope>NUCLEOTIDE SEQUENCE [LARGE SCALE GENOMIC DNA]</scope>
    <source>
        <strain evidence="13 14">K1W11S-77</strain>
    </source>
</reference>
<dbReference type="NCBIfam" id="NF006943">
    <property type="entry name" value="PRK09425.1"/>
    <property type="match status" value="1"/>
</dbReference>
<accession>A0A345Y7K2</accession>
<dbReference type="PANTHER" id="PTHR16943:SF8">
    <property type="entry name" value="2-METHYLCITRATE DEHYDRATASE"/>
    <property type="match status" value="1"/>
</dbReference>
<dbReference type="GO" id="GO:0051537">
    <property type="term" value="F:2 iron, 2 sulfur cluster binding"/>
    <property type="evidence" value="ECO:0007669"/>
    <property type="project" value="InterPro"/>
</dbReference>
<feature type="domain" description="MmgE/PrpD C-terminal" evidence="12">
    <location>
        <begin position="287"/>
        <end position="460"/>
    </location>
</feature>
<dbReference type="Pfam" id="PF19305">
    <property type="entry name" value="MmgE_PrpD_C"/>
    <property type="match status" value="1"/>
</dbReference>
<evidence type="ECO:0000256" key="1">
    <source>
        <dbReference type="ARBA" id="ARBA00000096"/>
    </source>
</evidence>
<evidence type="ECO:0000256" key="8">
    <source>
        <dbReference type="ARBA" id="ARBA00022532"/>
    </source>
</evidence>
<dbReference type="RefSeq" id="WP_115433834.1">
    <property type="nucleotide sequence ID" value="NZ_CP031337.1"/>
</dbReference>
<dbReference type="OrthoDB" id="9797528at2"/>
<dbReference type="EC" id="4.2.1.79" evidence="6"/>
<evidence type="ECO:0000256" key="9">
    <source>
        <dbReference type="ARBA" id="ARBA00023239"/>
    </source>
</evidence>
<dbReference type="InterPro" id="IPR012705">
    <property type="entry name" value="2Me_IsoCit_deHydtase_PrpD"/>
</dbReference>
<dbReference type="Pfam" id="PF03972">
    <property type="entry name" value="MmgE_PrpD_N"/>
    <property type="match status" value="1"/>
</dbReference>
<dbReference type="Proteomes" id="UP000254537">
    <property type="component" value="Chromosome"/>
</dbReference>
<dbReference type="GO" id="GO:0003994">
    <property type="term" value="F:aconitate hydratase activity"/>
    <property type="evidence" value="ECO:0007669"/>
    <property type="project" value="UniProtKB-EC"/>
</dbReference>
<evidence type="ECO:0000256" key="3">
    <source>
        <dbReference type="ARBA" id="ARBA00005026"/>
    </source>
</evidence>
<comment type="catalytic activity">
    <reaction evidence="1">
        <text>(2S,3S)-2-methylcitrate = 2-methyl-cis-aconitate + H2O</text>
        <dbReference type="Rhea" id="RHEA:17725"/>
        <dbReference type="ChEBI" id="CHEBI:15377"/>
        <dbReference type="ChEBI" id="CHEBI:57872"/>
        <dbReference type="ChEBI" id="CHEBI:58853"/>
        <dbReference type="EC" id="4.2.1.79"/>
    </reaction>
</comment>
<evidence type="ECO:0000313" key="14">
    <source>
        <dbReference type="Proteomes" id="UP000254537"/>
    </source>
</evidence>
<dbReference type="Gene3D" id="3.30.1330.120">
    <property type="entry name" value="2-methylcitrate dehydratase PrpD"/>
    <property type="match status" value="1"/>
</dbReference>
<evidence type="ECO:0000256" key="2">
    <source>
        <dbReference type="ARBA" id="ARBA00004717"/>
    </source>
</evidence>
<keyword evidence="8" id="KW-0816">Tricarboxylic acid cycle</keyword>
<comment type="similarity">
    <text evidence="4">Belongs to the PrpD family.</text>
</comment>
<keyword evidence="9 13" id="KW-0456">Lyase</keyword>
<comment type="catalytic activity">
    <reaction evidence="10">
        <text>citrate = D-threo-isocitrate</text>
        <dbReference type="Rhea" id="RHEA:10336"/>
        <dbReference type="ChEBI" id="CHEBI:15562"/>
        <dbReference type="ChEBI" id="CHEBI:16947"/>
        <dbReference type="EC" id="4.2.1.3"/>
    </reaction>
</comment>
<dbReference type="UniPathway" id="UPA00946"/>
<dbReference type="SUPFAM" id="SSF103378">
    <property type="entry name" value="2-methylcitrate dehydratase PrpD"/>
    <property type="match status" value="1"/>
</dbReference>
<dbReference type="InterPro" id="IPR036148">
    <property type="entry name" value="MmgE/PrpD_sf"/>
</dbReference>
<dbReference type="PANTHER" id="PTHR16943">
    <property type="entry name" value="2-METHYLCITRATE DEHYDRATASE-RELATED"/>
    <property type="match status" value="1"/>
</dbReference>
<dbReference type="GO" id="GO:0006099">
    <property type="term" value="P:tricarboxylic acid cycle"/>
    <property type="evidence" value="ECO:0007669"/>
    <property type="project" value="UniProtKB-KW"/>
</dbReference>
<evidence type="ECO:0000313" key="13">
    <source>
        <dbReference type="EMBL" id="AXK39904.1"/>
    </source>
</evidence>
<dbReference type="InterPro" id="IPR042183">
    <property type="entry name" value="MmgE/PrpD_sf_1"/>
</dbReference>
<dbReference type="InterPro" id="IPR042188">
    <property type="entry name" value="MmgE/PrpD_sf_2"/>
</dbReference>
<feature type="domain" description="MmgE/PrpD N-terminal" evidence="11">
    <location>
        <begin position="18"/>
        <end position="270"/>
    </location>
</feature>
<evidence type="ECO:0000256" key="7">
    <source>
        <dbReference type="ARBA" id="ARBA00017240"/>
    </source>
</evidence>
<evidence type="ECO:0000256" key="4">
    <source>
        <dbReference type="ARBA" id="ARBA00006174"/>
    </source>
</evidence>
<sequence length="483" mass="53374">MSAHISNVRPDPDKVLIDIADYVSDYDVTSSEAWNTARLCLMDTLGCGLEALSYPACTKLMGPIVPGMIVPNGARVPGTQFQLDPIQAAFNIGAMIRWLDFNDTWLAAEWGHPSDNLGGILATADWISRERVSKGQAPLTMRDVLEAMIKAHEIQGVLALENSFNKVGLDHVVLVKVASAAVCARLMGGTKEEIINAVSQAFVDGQALRTYRHAPNTGSRKSWAAGDATSRAVRLALFSLKGEMGIPGVLTAPGWGFYDVLFKGQPFKFQRDYGSYVMEQVLFKISFPAEFHSQTAVECAMTLHQTLAELGKSAADIKQITIRTHEACLRIIDKKGPLSNPADRDHCIQYMVAVPLLFGRLEASDYEDKVANDPRIDALRDKIVCVEDVQFTRDYHDPEKRSIANALTVELFDGKVLDEVVCEYPIGHQRRRKDGIPLLEAKFKTNLARRFPAKQQAAIFALCDDPQRLLATPVNAFTDLWVI</sequence>
<comment type="pathway">
    <text evidence="2">Carbohydrate metabolism; tricarboxylic acid cycle; isocitrate from oxaloacetate: step 2/2.</text>
</comment>
<dbReference type="InterPro" id="IPR005656">
    <property type="entry name" value="MmgE_PrpD"/>
</dbReference>
<dbReference type="KEGG" id="ccah:DWG20_10875"/>
<protein>
    <recommendedName>
        <fullName evidence="7">2-methylcitrate dehydratase</fullName>
        <ecNumber evidence="5">4.2.1.3</ecNumber>
        <ecNumber evidence="6">4.2.1.79</ecNumber>
    </recommendedName>
</protein>
<dbReference type="EMBL" id="CP031337">
    <property type="protein sequence ID" value="AXK39904.1"/>
    <property type="molecule type" value="Genomic_DNA"/>
</dbReference>
<dbReference type="NCBIfam" id="TIGR02330">
    <property type="entry name" value="prpD"/>
    <property type="match status" value="1"/>
</dbReference>
<dbReference type="GO" id="GO:0047547">
    <property type="term" value="F:2-methylcitrate dehydratase activity"/>
    <property type="evidence" value="ECO:0007669"/>
    <property type="project" value="UniProtKB-EC"/>
</dbReference>
<dbReference type="AlphaFoldDB" id="A0A345Y7K2"/>
<proteinExistence type="inferred from homology"/>
<evidence type="ECO:0000259" key="11">
    <source>
        <dbReference type="Pfam" id="PF03972"/>
    </source>
</evidence>
<dbReference type="InterPro" id="IPR045336">
    <property type="entry name" value="MmgE_PrpD_N"/>
</dbReference>
<evidence type="ECO:0000256" key="10">
    <source>
        <dbReference type="ARBA" id="ARBA00023501"/>
    </source>
</evidence>